<evidence type="ECO:0000256" key="7">
    <source>
        <dbReference type="RuleBase" id="RU364112"/>
    </source>
</evidence>
<keyword evidence="4 7" id="KW-0732">Signal</keyword>
<evidence type="ECO:0000256" key="2">
    <source>
        <dbReference type="ARBA" id="ARBA00022617"/>
    </source>
</evidence>
<proteinExistence type="inferred from homology"/>
<evidence type="ECO:0000256" key="4">
    <source>
        <dbReference type="ARBA" id="ARBA00022729"/>
    </source>
</evidence>
<reference evidence="9 10" key="1">
    <citation type="submission" date="2017-02" db="EMBL/GenBank/DDBJ databases">
        <title>Complete genome sequence of the drought resistance-promoting endophyte Pantoea alhagi LTYR-11Z.</title>
        <authorList>
            <person name="Zhang L."/>
        </authorList>
    </citation>
    <scope>NUCLEOTIDE SEQUENCE [LARGE SCALE GENOMIC DNA]</scope>
    <source>
        <strain evidence="9 10">LTYR-11Z</strain>
    </source>
</reference>
<evidence type="ECO:0000256" key="6">
    <source>
        <dbReference type="ARBA" id="ARBA00023004"/>
    </source>
</evidence>
<dbReference type="RefSeq" id="WP_085070958.1">
    <property type="nucleotide sequence ID" value="NZ_CP019706.1"/>
</dbReference>
<feature type="transmembrane region" description="Helical" evidence="7">
    <location>
        <begin position="103"/>
        <end position="122"/>
    </location>
</feature>
<dbReference type="AlphaFoldDB" id="A0A1W6B739"/>
<name>A0A1W6B739_9GAMM</name>
<evidence type="ECO:0000313" key="10">
    <source>
        <dbReference type="Proteomes" id="UP000192900"/>
    </source>
</evidence>
<evidence type="ECO:0000256" key="3">
    <source>
        <dbReference type="ARBA" id="ARBA00022723"/>
    </source>
</evidence>
<keyword evidence="3 7" id="KW-0479">Metal-binding</keyword>
<dbReference type="InterPro" id="IPR038297">
    <property type="entry name" value="CcmH/CycL/NrfF/Ccl2_sf"/>
</dbReference>
<dbReference type="CDD" id="cd12087">
    <property type="entry name" value="TM_EGFR-like"/>
    <property type="match status" value="1"/>
</dbReference>
<dbReference type="Pfam" id="PF03918">
    <property type="entry name" value="CcmH"/>
    <property type="match status" value="1"/>
</dbReference>
<comment type="similarity">
    <text evidence="1 7">Belongs to the CcmH/CycL/Ccl2/NrfF family.</text>
</comment>
<evidence type="ECO:0000256" key="5">
    <source>
        <dbReference type="ARBA" id="ARBA00022748"/>
    </source>
</evidence>
<feature type="domain" description="CcmH/CycL/Ccl2/NrfF N-terminal" evidence="8">
    <location>
        <begin position="8"/>
        <end position="146"/>
    </location>
</feature>
<keyword evidence="7" id="KW-0812">Transmembrane</keyword>
<keyword evidence="7" id="KW-1133">Transmembrane helix</keyword>
<organism evidence="9 10">
    <name type="scientific">Pantoea alhagi</name>
    <dbReference type="NCBI Taxonomy" id="1891675"/>
    <lineage>
        <taxon>Bacteria</taxon>
        <taxon>Pseudomonadati</taxon>
        <taxon>Pseudomonadota</taxon>
        <taxon>Gammaproteobacteria</taxon>
        <taxon>Enterobacterales</taxon>
        <taxon>Erwiniaceae</taxon>
        <taxon>Pantoea</taxon>
    </lineage>
</organism>
<sequence length="153" mass="17297">MKQLLILLAGLLFSLNALAAIETWQFDSAAQEQQYRELTASLRCPKCQNNSIADSNAMIAADMRLKVYQLLKQGQDKHQITQYMIDRYGNFVTYQPPVTPSTLILWAGPLLFIIAGALVIFLRGRRQPEADEQLNAGDRQRLDALLKDDRKSS</sequence>
<dbReference type="Proteomes" id="UP000192900">
    <property type="component" value="Chromosome"/>
</dbReference>
<keyword evidence="2 7" id="KW-0349">Heme</keyword>
<keyword evidence="6 7" id="KW-0408">Iron</keyword>
<dbReference type="CDD" id="cd16378">
    <property type="entry name" value="CcmH_N"/>
    <property type="match status" value="1"/>
</dbReference>
<dbReference type="GO" id="GO:0046872">
    <property type="term" value="F:metal ion binding"/>
    <property type="evidence" value="ECO:0007669"/>
    <property type="project" value="UniProtKB-KW"/>
</dbReference>
<dbReference type="GO" id="GO:0017004">
    <property type="term" value="P:cytochrome complex assembly"/>
    <property type="evidence" value="ECO:0007669"/>
    <property type="project" value="UniProtKB-KW"/>
</dbReference>
<dbReference type="GO" id="GO:0005886">
    <property type="term" value="C:plasma membrane"/>
    <property type="evidence" value="ECO:0007669"/>
    <property type="project" value="TreeGrafter"/>
</dbReference>
<accession>A0A1W6B739</accession>
<comment type="function">
    <text evidence="7">Possible subunit of a heme lyase.</text>
</comment>
<evidence type="ECO:0000256" key="1">
    <source>
        <dbReference type="ARBA" id="ARBA00010342"/>
    </source>
</evidence>
<feature type="signal peptide" evidence="7">
    <location>
        <begin position="1"/>
        <end position="19"/>
    </location>
</feature>
<dbReference type="InterPro" id="IPR005616">
    <property type="entry name" value="CcmH/CycL/Ccl2/NrfF_N"/>
</dbReference>
<dbReference type="Gene3D" id="1.10.8.640">
    <property type="entry name" value="Cytochrome C biogenesis protein"/>
    <property type="match status" value="1"/>
</dbReference>
<feature type="chain" id="PRO_5011826983" description="Cytochrome c-type biogenesis protein" evidence="7">
    <location>
        <begin position="20"/>
        <end position="153"/>
    </location>
</feature>
<keyword evidence="5" id="KW-0201">Cytochrome c-type biogenesis</keyword>
<keyword evidence="10" id="KW-1185">Reference proteome</keyword>
<dbReference type="OrthoDB" id="9804975at2"/>
<dbReference type="PANTHER" id="PTHR47870:SF1">
    <property type="entry name" value="CYTOCHROME C-TYPE BIOGENESIS PROTEIN CCMH"/>
    <property type="match status" value="1"/>
</dbReference>
<dbReference type="EMBL" id="CP019706">
    <property type="protein sequence ID" value="ARJ42905.1"/>
    <property type="molecule type" value="Genomic_DNA"/>
</dbReference>
<dbReference type="FunFam" id="1.10.8.640:FF:000001">
    <property type="entry name" value="Cytochrome c-type biogenesis protein"/>
    <property type="match status" value="1"/>
</dbReference>
<dbReference type="InterPro" id="IPR051263">
    <property type="entry name" value="C-type_cytochrome_biogenesis"/>
</dbReference>
<dbReference type="KEGG" id="palh:B1H58_13320"/>
<keyword evidence="7" id="KW-0472">Membrane</keyword>
<evidence type="ECO:0000259" key="8">
    <source>
        <dbReference type="Pfam" id="PF03918"/>
    </source>
</evidence>
<dbReference type="PANTHER" id="PTHR47870">
    <property type="entry name" value="CYTOCHROME C-TYPE BIOGENESIS PROTEIN CCMH"/>
    <property type="match status" value="1"/>
</dbReference>
<evidence type="ECO:0000313" key="9">
    <source>
        <dbReference type="EMBL" id="ARJ42905.1"/>
    </source>
</evidence>
<protein>
    <recommendedName>
        <fullName evidence="7">Cytochrome c-type biogenesis protein</fullName>
    </recommendedName>
</protein>
<dbReference type="STRING" id="1891675.B1H58_13320"/>
<gene>
    <name evidence="9" type="ORF">B1H58_13320</name>
</gene>